<dbReference type="EMBL" id="JBIBSM010000017">
    <property type="protein sequence ID" value="MFF8279883.1"/>
    <property type="molecule type" value="Genomic_DNA"/>
</dbReference>
<evidence type="ECO:0000313" key="1">
    <source>
        <dbReference type="EMBL" id="MFF8279883.1"/>
    </source>
</evidence>
<organism evidence="1 2">
    <name type="scientific">Streptomyces lateritius</name>
    <dbReference type="NCBI Taxonomy" id="67313"/>
    <lineage>
        <taxon>Bacteria</taxon>
        <taxon>Bacillati</taxon>
        <taxon>Actinomycetota</taxon>
        <taxon>Actinomycetes</taxon>
        <taxon>Kitasatosporales</taxon>
        <taxon>Streptomycetaceae</taxon>
        <taxon>Streptomyces</taxon>
    </lineage>
</organism>
<accession>A0ABW6YJG2</accession>
<comment type="caution">
    <text evidence="1">The sequence shown here is derived from an EMBL/GenBank/DDBJ whole genome shotgun (WGS) entry which is preliminary data.</text>
</comment>
<proteinExistence type="predicted"/>
<keyword evidence="2" id="KW-1185">Reference proteome</keyword>
<dbReference type="RefSeq" id="WP_391936786.1">
    <property type="nucleotide sequence ID" value="NZ_JBIBSM010000017.1"/>
</dbReference>
<sequence>MTHWNVQVPRRLYAEFAHLSPGGRRAVHDALALLAADPRTPASTAEPVQALELRRLTTEPATDTGVAITILYRVHEPRGERPGRVELIFILAGP</sequence>
<evidence type="ECO:0000313" key="2">
    <source>
        <dbReference type="Proteomes" id="UP001603013"/>
    </source>
</evidence>
<protein>
    <submittedName>
        <fullName evidence="1">Uncharacterized protein</fullName>
    </submittedName>
</protein>
<gene>
    <name evidence="1" type="ORF">ACF05T_27880</name>
</gene>
<dbReference type="Proteomes" id="UP001603013">
    <property type="component" value="Unassembled WGS sequence"/>
</dbReference>
<reference evidence="1 2" key="1">
    <citation type="submission" date="2024-10" db="EMBL/GenBank/DDBJ databases">
        <title>The Natural Products Discovery Center: Release of the First 8490 Sequenced Strains for Exploring Actinobacteria Biosynthetic Diversity.</title>
        <authorList>
            <person name="Kalkreuter E."/>
            <person name="Kautsar S.A."/>
            <person name="Yang D."/>
            <person name="Bader C.D."/>
            <person name="Teijaro C.N."/>
            <person name="Fluegel L."/>
            <person name="Davis C.M."/>
            <person name="Simpson J.R."/>
            <person name="Lauterbach L."/>
            <person name="Steele A.D."/>
            <person name="Gui C."/>
            <person name="Meng S."/>
            <person name="Li G."/>
            <person name="Viehrig K."/>
            <person name="Ye F."/>
            <person name="Su P."/>
            <person name="Kiefer A.F."/>
            <person name="Nichols A."/>
            <person name="Cepeda A.J."/>
            <person name="Yan W."/>
            <person name="Fan B."/>
            <person name="Jiang Y."/>
            <person name="Adhikari A."/>
            <person name="Zheng C.-J."/>
            <person name="Schuster L."/>
            <person name="Cowan T.M."/>
            <person name="Smanski M.J."/>
            <person name="Chevrette M.G."/>
            <person name="De Carvalho L.P.S."/>
            <person name="Shen B."/>
        </authorList>
    </citation>
    <scope>NUCLEOTIDE SEQUENCE [LARGE SCALE GENOMIC DNA]</scope>
    <source>
        <strain evidence="1 2">NPDC015755</strain>
    </source>
</reference>
<name>A0ABW6YJG2_9ACTN</name>